<comment type="subcellular location">
    <subcellularLocation>
        <location evidence="1">Secreted</location>
    </subcellularLocation>
</comment>
<proteinExistence type="predicted"/>
<dbReference type="InterPro" id="IPR011042">
    <property type="entry name" value="6-blade_b-propeller_TolB-like"/>
</dbReference>
<dbReference type="OrthoDB" id="9797664at2"/>
<dbReference type="PANTHER" id="PTHR10009:SF18">
    <property type="entry name" value="PROTEIN YELLOW-LIKE PROTEIN"/>
    <property type="match status" value="1"/>
</dbReference>
<dbReference type="Gene3D" id="2.120.10.30">
    <property type="entry name" value="TolB, C-terminal domain"/>
    <property type="match status" value="1"/>
</dbReference>
<reference evidence="4 5" key="1">
    <citation type="journal article" date="2019" name="Environ. Microbiol.">
        <title>Species interactions and distinct microbial communities in high Arctic permafrost affected cryosols are associated with the CH4 and CO2 gas fluxes.</title>
        <authorList>
            <person name="Altshuler I."/>
            <person name="Hamel J."/>
            <person name="Turney S."/>
            <person name="Magnuson E."/>
            <person name="Levesque R."/>
            <person name="Greer C."/>
            <person name="Whyte L.G."/>
        </authorList>
    </citation>
    <scope>NUCLEOTIDE SEQUENCE [LARGE SCALE GENOMIC DNA]</scope>
    <source>
        <strain evidence="4 5">S9.2P</strain>
    </source>
</reference>
<evidence type="ECO:0000256" key="3">
    <source>
        <dbReference type="SAM" id="SignalP"/>
    </source>
</evidence>
<dbReference type="Proteomes" id="UP000317646">
    <property type="component" value="Unassembled WGS sequence"/>
</dbReference>
<dbReference type="SUPFAM" id="SSF63829">
    <property type="entry name" value="Calcium-dependent phosphotriesterase"/>
    <property type="match status" value="1"/>
</dbReference>
<feature type="signal peptide" evidence="3">
    <location>
        <begin position="1"/>
        <end position="20"/>
    </location>
</feature>
<dbReference type="EMBL" id="RCYZ01000001">
    <property type="protein sequence ID" value="TPG72381.1"/>
    <property type="molecule type" value="Genomic_DNA"/>
</dbReference>
<dbReference type="PANTHER" id="PTHR10009">
    <property type="entry name" value="PROTEIN YELLOW-RELATED"/>
    <property type="match status" value="1"/>
</dbReference>
<keyword evidence="5" id="KW-1185">Reference proteome</keyword>
<protein>
    <submittedName>
        <fullName evidence="4">Gluconolactonase</fullName>
    </submittedName>
</protein>
<dbReference type="RefSeq" id="WP_140465162.1">
    <property type="nucleotide sequence ID" value="NZ_RCYZ01000001.1"/>
</dbReference>
<dbReference type="Pfam" id="PF03022">
    <property type="entry name" value="MRJP"/>
    <property type="match status" value="1"/>
</dbReference>
<keyword evidence="2" id="KW-0964">Secreted</keyword>
<evidence type="ECO:0000313" key="5">
    <source>
        <dbReference type="Proteomes" id="UP000317646"/>
    </source>
</evidence>
<comment type="caution">
    <text evidence="4">The sequence shown here is derived from an EMBL/GenBank/DDBJ whole genome shotgun (WGS) entry which is preliminary data.</text>
</comment>
<organism evidence="4 5">
    <name type="scientific">Hymenobacter nivis</name>
    <dbReference type="NCBI Taxonomy" id="1850093"/>
    <lineage>
        <taxon>Bacteria</taxon>
        <taxon>Pseudomonadati</taxon>
        <taxon>Bacteroidota</taxon>
        <taxon>Cytophagia</taxon>
        <taxon>Cytophagales</taxon>
        <taxon>Hymenobacteraceae</taxon>
        <taxon>Hymenobacter</taxon>
    </lineage>
</organism>
<feature type="chain" id="PRO_5021334411" evidence="3">
    <location>
        <begin position="21"/>
        <end position="363"/>
    </location>
</feature>
<gene>
    <name evidence="4" type="ORF">EAH73_03905</name>
</gene>
<dbReference type="InterPro" id="IPR017996">
    <property type="entry name" value="MRJP/yellow-related"/>
</dbReference>
<evidence type="ECO:0000256" key="2">
    <source>
        <dbReference type="ARBA" id="ARBA00022525"/>
    </source>
</evidence>
<name>A0A502HCX9_9BACT</name>
<keyword evidence="3" id="KW-0732">Signal</keyword>
<evidence type="ECO:0000313" key="4">
    <source>
        <dbReference type="EMBL" id="TPG72381.1"/>
    </source>
</evidence>
<dbReference type="AlphaFoldDB" id="A0A502HCX9"/>
<sequence>MKFPLYFSLGLAAAAGPALAQQLPVPLEEVASFGRQQPLGVGVSHQGRVFVTFPKKKKDYDFALVELVNGQRRPYPNADWNRWDSLQAPNRFVNVQAAVVDATDNLWVLDPSNPDDEAPLIAGIKLVKINLATNKVERIYRFEDLPRERTGLNDVRVDPGRQVAYLSEPKLAALVVLDLKTGKSRLVLQGHKSVMTEPGFVLRIDGKEVKDKTGKPFSSNVNGIALTHDFKYLYYRAINQTKLYRIETEYLRNPALSPAEVAAHVETVGEDGVSHGMLADDAGNIYTSDSPNHAIQRVTPADRFETVAHDPRLLWPDTFALGPGGYLYLTATQIHRLPKWNNGEDKVEYPFRLYRVKLPQGPK</sequence>
<accession>A0A502HCX9</accession>
<evidence type="ECO:0000256" key="1">
    <source>
        <dbReference type="ARBA" id="ARBA00004613"/>
    </source>
</evidence>
<dbReference type="GO" id="GO:0005576">
    <property type="term" value="C:extracellular region"/>
    <property type="evidence" value="ECO:0007669"/>
    <property type="project" value="UniProtKB-SubCell"/>
</dbReference>